<dbReference type="PANTHER" id="PTHR33050:SF7">
    <property type="entry name" value="RIBONUCLEASE H"/>
    <property type="match status" value="1"/>
</dbReference>
<dbReference type="Gene3D" id="3.30.70.270">
    <property type="match status" value="1"/>
</dbReference>
<keyword evidence="3" id="KW-1185">Reference proteome</keyword>
<name>A0AAV1LMH7_9NEOP</name>
<proteinExistence type="predicted"/>
<evidence type="ECO:0000313" key="2">
    <source>
        <dbReference type="EMBL" id="CAK1595512.1"/>
    </source>
</evidence>
<dbReference type="PANTHER" id="PTHR33050">
    <property type="entry name" value="REVERSE TRANSCRIPTASE DOMAIN-CONTAINING PROTEIN"/>
    <property type="match status" value="1"/>
</dbReference>
<organism evidence="2 3">
    <name type="scientific">Parnassius mnemosyne</name>
    <name type="common">clouded apollo</name>
    <dbReference type="NCBI Taxonomy" id="213953"/>
    <lineage>
        <taxon>Eukaryota</taxon>
        <taxon>Metazoa</taxon>
        <taxon>Ecdysozoa</taxon>
        <taxon>Arthropoda</taxon>
        <taxon>Hexapoda</taxon>
        <taxon>Insecta</taxon>
        <taxon>Pterygota</taxon>
        <taxon>Neoptera</taxon>
        <taxon>Endopterygota</taxon>
        <taxon>Lepidoptera</taxon>
        <taxon>Glossata</taxon>
        <taxon>Ditrysia</taxon>
        <taxon>Papilionoidea</taxon>
        <taxon>Papilionidae</taxon>
        <taxon>Parnassiinae</taxon>
        <taxon>Parnassini</taxon>
        <taxon>Parnassius</taxon>
        <taxon>Driopa</taxon>
    </lineage>
</organism>
<dbReference type="InterPro" id="IPR052055">
    <property type="entry name" value="Hepadnavirus_pol/RT"/>
</dbReference>
<feature type="domain" description="Reverse transcriptase" evidence="1">
    <location>
        <begin position="1"/>
        <end position="137"/>
    </location>
</feature>
<dbReference type="PROSITE" id="PS50878">
    <property type="entry name" value="RT_POL"/>
    <property type="match status" value="1"/>
</dbReference>
<gene>
    <name evidence="2" type="ORF">PARMNEM_LOCUS14977</name>
</gene>
<protein>
    <recommendedName>
        <fullName evidence="1">Reverse transcriptase domain-containing protein</fullName>
    </recommendedName>
</protein>
<dbReference type="Pfam" id="PF00078">
    <property type="entry name" value="RVT_1"/>
    <property type="match status" value="1"/>
</dbReference>
<accession>A0AAV1LMH7</accession>
<dbReference type="InterPro" id="IPR000477">
    <property type="entry name" value="RT_dom"/>
</dbReference>
<dbReference type="Proteomes" id="UP001314205">
    <property type="component" value="Unassembled WGS sequence"/>
</dbReference>
<evidence type="ECO:0000313" key="3">
    <source>
        <dbReference type="Proteomes" id="UP001314205"/>
    </source>
</evidence>
<dbReference type="Gene3D" id="3.30.420.10">
    <property type="entry name" value="Ribonuclease H-like superfamily/Ribonuclease H"/>
    <property type="match status" value="1"/>
</dbReference>
<sequence length="510" mass="59100">MEDYRTVIGLLTKGAFCATIDLKEAYLLVPIDNSQRQFLRFIYNNKYYEFNALPYGLCSAPCVFTKIMKVVVTHLRSRGLNSVIYLDDILCIGSNYISCLKNVQETTKLLECLGLIINKEKSALEPKQKFKYLGFQFNSTNMTISLPNDKRVIVSTLVSKFIKIKHCTIRELSKLIGTLTAVCPAIEYGWLYTKILERQKYLTLIQNNSNYDATITLPSIIKEDLSWWSLKISNTCKHIRKNQYTKEIYTDASRTGWGCVCGKEKVNGLWKISEQEYHINYLELKAVFLGLKLFAKYEKNCEILLRVDNTTAISYVNRMGGIQFPHLNQLARNIWQWCEERHIKLTASYISSKENTEADFESRKTNIDTEWELCEKAYNIITKELGMPEIDLFASRQNAKCSKYISWKQDPEALNIDAFTINWGNLYFYAFPPFSLILKCLQKIKNDKAIGIVVIPWWPSQPWFPLAQILLISDWIIFKPHKKLLLSPFRITHPLYQQLTLVAGKLSGKH</sequence>
<dbReference type="AlphaFoldDB" id="A0AAV1LMH7"/>
<dbReference type="GO" id="GO:0071897">
    <property type="term" value="P:DNA biosynthetic process"/>
    <property type="evidence" value="ECO:0007669"/>
    <property type="project" value="UniProtKB-ARBA"/>
</dbReference>
<dbReference type="CDD" id="cd03714">
    <property type="entry name" value="RT_DIRS1"/>
    <property type="match status" value="1"/>
</dbReference>
<evidence type="ECO:0000259" key="1">
    <source>
        <dbReference type="PROSITE" id="PS50878"/>
    </source>
</evidence>
<dbReference type="InterPro" id="IPR043502">
    <property type="entry name" value="DNA/RNA_pol_sf"/>
</dbReference>
<comment type="caution">
    <text evidence="2">The sequence shown here is derived from an EMBL/GenBank/DDBJ whole genome shotgun (WGS) entry which is preliminary data.</text>
</comment>
<dbReference type="EMBL" id="CAVLGL010000092">
    <property type="protein sequence ID" value="CAK1595512.1"/>
    <property type="molecule type" value="Genomic_DNA"/>
</dbReference>
<dbReference type="CDD" id="cd09275">
    <property type="entry name" value="RNase_HI_RT_DIRS1"/>
    <property type="match status" value="1"/>
</dbReference>
<dbReference type="InterPro" id="IPR036397">
    <property type="entry name" value="RNaseH_sf"/>
</dbReference>
<dbReference type="Gene3D" id="3.10.10.10">
    <property type="entry name" value="HIV Type 1 Reverse Transcriptase, subunit A, domain 1"/>
    <property type="match status" value="1"/>
</dbReference>
<reference evidence="2 3" key="1">
    <citation type="submission" date="2023-11" db="EMBL/GenBank/DDBJ databases">
        <authorList>
            <person name="Hedman E."/>
            <person name="Englund M."/>
            <person name="Stromberg M."/>
            <person name="Nyberg Akerstrom W."/>
            <person name="Nylinder S."/>
            <person name="Jareborg N."/>
            <person name="Kallberg Y."/>
            <person name="Kronander E."/>
        </authorList>
    </citation>
    <scope>NUCLEOTIDE SEQUENCE [LARGE SCALE GENOMIC DNA]</scope>
</reference>
<dbReference type="GO" id="GO:0003676">
    <property type="term" value="F:nucleic acid binding"/>
    <property type="evidence" value="ECO:0007669"/>
    <property type="project" value="InterPro"/>
</dbReference>
<dbReference type="InterPro" id="IPR043128">
    <property type="entry name" value="Rev_trsase/Diguanyl_cyclase"/>
</dbReference>
<dbReference type="SUPFAM" id="SSF56672">
    <property type="entry name" value="DNA/RNA polymerases"/>
    <property type="match status" value="1"/>
</dbReference>